<proteinExistence type="predicted"/>
<dbReference type="Proteomes" id="UP001157502">
    <property type="component" value="Chromosome 11"/>
</dbReference>
<organism evidence="1 2">
    <name type="scientific">Dallia pectoralis</name>
    <name type="common">Alaska blackfish</name>
    <dbReference type="NCBI Taxonomy" id="75939"/>
    <lineage>
        <taxon>Eukaryota</taxon>
        <taxon>Metazoa</taxon>
        <taxon>Chordata</taxon>
        <taxon>Craniata</taxon>
        <taxon>Vertebrata</taxon>
        <taxon>Euteleostomi</taxon>
        <taxon>Actinopterygii</taxon>
        <taxon>Neopterygii</taxon>
        <taxon>Teleostei</taxon>
        <taxon>Protacanthopterygii</taxon>
        <taxon>Esociformes</taxon>
        <taxon>Umbridae</taxon>
        <taxon>Dallia</taxon>
    </lineage>
</organism>
<evidence type="ECO:0000313" key="2">
    <source>
        <dbReference type="Proteomes" id="UP001157502"/>
    </source>
</evidence>
<protein>
    <submittedName>
        <fullName evidence="1">Uncharacterized protein</fullName>
    </submittedName>
</protein>
<comment type="caution">
    <text evidence="1">The sequence shown here is derived from an EMBL/GenBank/DDBJ whole genome shotgun (WGS) entry which is preliminary data.</text>
</comment>
<gene>
    <name evidence="1" type="ORF">DPEC_G00140090</name>
</gene>
<accession>A0ACC2GME1</accession>
<name>A0ACC2GME1_DALPE</name>
<evidence type="ECO:0000313" key="1">
    <source>
        <dbReference type="EMBL" id="KAJ8004802.1"/>
    </source>
</evidence>
<dbReference type="EMBL" id="CM055738">
    <property type="protein sequence ID" value="KAJ8004802.1"/>
    <property type="molecule type" value="Genomic_DNA"/>
</dbReference>
<reference evidence="1" key="1">
    <citation type="submission" date="2021-05" db="EMBL/GenBank/DDBJ databases">
        <authorList>
            <person name="Pan Q."/>
            <person name="Jouanno E."/>
            <person name="Zahm M."/>
            <person name="Klopp C."/>
            <person name="Cabau C."/>
            <person name="Louis A."/>
            <person name="Berthelot C."/>
            <person name="Parey E."/>
            <person name="Roest Crollius H."/>
            <person name="Montfort J."/>
            <person name="Robinson-Rechavi M."/>
            <person name="Bouchez O."/>
            <person name="Lampietro C."/>
            <person name="Lopez Roques C."/>
            <person name="Donnadieu C."/>
            <person name="Postlethwait J."/>
            <person name="Bobe J."/>
            <person name="Dillon D."/>
            <person name="Chandos A."/>
            <person name="von Hippel F."/>
            <person name="Guiguen Y."/>
        </authorList>
    </citation>
    <scope>NUCLEOTIDE SEQUENCE</scope>
    <source>
        <strain evidence="1">YG-Jan2019</strain>
    </source>
</reference>
<keyword evidence="2" id="KW-1185">Reference proteome</keyword>
<sequence length="419" mass="46295">MASSSQLGQHIPAIIKGHRHYSYGGAILPDQNIIKVPIPKEHPYQSHISRFALFPTYRTPNEPNAGVRAPHQRSLNPLVPASDSQVTVLRKTKGGPYRHEELQAPMETRKTTNTWSGQHGLQDHLQPVTGEVEAQMFYPTAQDTGLPDTSLRVWGVSRSERTANKSPWATSYQLHFTGRETNDLLRTDDFHEKSIGMITEKMTPNSAQPKERSHSVLLPPKLASGHKSRIRPGRHVPGRTRLLPAVNPAAESIPSAVTSQHDASGPLGVLSGYHGHHETLANDLTQDRNELSYEDIHHRMNPSYTESEESPQVSAARQIAPNAQNYPSGSVSNPGIRPRSPVLPSTQPGEEGGGQGGGGNASNRGHQSSLLELQDSFSKSEVHRRFHSSLRGAPVNLQDNVHTGRRHRFLGFHSYYYHN</sequence>